<evidence type="ECO:0000256" key="4">
    <source>
        <dbReference type="SAM" id="MobiDB-lite"/>
    </source>
</evidence>
<keyword evidence="3" id="KW-0804">Transcription</keyword>
<keyword evidence="8" id="KW-1185">Reference proteome</keyword>
<dbReference type="InterPro" id="IPR036271">
    <property type="entry name" value="Tet_transcr_reg_TetR-rel_C_sf"/>
</dbReference>
<evidence type="ECO:0000313" key="7">
    <source>
        <dbReference type="EMBL" id="MBD1319804.1"/>
    </source>
</evidence>
<name>A0ABR7WAG8_9ACTN</name>
<feature type="compositionally biased region" description="Basic and acidic residues" evidence="4">
    <location>
        <begin position="7"/>
        <end position="18"/>
    </location>
</feature>
<dbReference type="PANTHER" id="PTHR47506:SF3">
    <property type="entry name" value="HTH-TYPE TRANSCRIPTIONAL REGULATOR LMRA"/>
    <property type="match status" value="1"/>
</dbReference>
<dbReference type="EMBL" id="JACWMS010000002">
    <property type="protein sequence ID" value="MBD1319804.1"/>
    <property type="molecule type" value="Genomic_DNA"/>
</dbReference>
<dbReference type="SUPFAM" id="SSF46689">
    <property type="entry name" value="Homeodomain-like"/>
    <property type="match status" value="1"/>
</dbReference>
<accession>A0ABR7WAG8</accession>
<dbReference type="InterPro" id="IPR054156">
    <property type="entry name" value="YxaF_TetR_C"/>
</dbReference>
<evidence type="ECO:0000256" key="1">
    <source>
        <dbReference type="ARBA" id="ARBA00023015"/>
    </source>
</evidence>
<evidence type="ECO:0000259" key="5">
    <source>
        <dbReference type="Pfam" id="PF00440"/>
    </source>
</evidence>
<feature type="domain" description="Transcriptional regulator LmrA/YxaF-like C-terminal" evidence="6">
    <location>
        <begin position="97"/>
        <end position="195"/>
    </location>
</feature>
<sequence>MSSVDGHPAEARSPEELRPPAAERGPRERMVVHAADLIGRDGVAATSIGDVIAASSAPRGSIYHHFPGGKTQLMTEAVRHAGDYMAGRISSEGSATPAEAVAEISDVWRRMLVTTDFEFGCPVLAGGLARRSEPDVADEAEQIFGRWTRLISTRLVHEGVEAQRADSLAHLIIAAIEGAVGLCQTQRTVEPLDRVIGELARLCEAAAA</sequence>
<comment type="caution">
    <text evidence="7">The sequence shown here is derived from an EMBL/GenBank/DDBJ whole genome shotgun (WGS) entry which is preliminary data.</text>
</comment>
<evidence type="ECO:0000256" key="3">
    <source>
        <dbReference type="ARBA" id="ARBA00023163"/>
    </source>
</evidence>
<gene>
    <name evidence="7" type="ORF">IDF66_09415</name>
</gene>
<protein>
    <submittedName>
        <fullName evidence="7">TetR/AcrR family transcriptional regulator</fullName>
    </submittedName>
</protein>
<feature type="region of interest" description="Disordered" evidence="4">
    <location>
        <begin position="1"/>
        <end position="27"/>
    </location>
</feature>
<keyword evidence="1" id="KW-0805">Transcription regulation</keyword>
<proteinExistence type="predicted"/>
<dbReference type="Pfam" id="PF00440">
    <property type="entry name" value="TetR_N"/>
    <property type="match status" value="1"/>
</dbReference>
<dbReference type="InterPro" id="IPR001647">
    <property type="entry name" value="HTH_TetR"/>
</dbReference>
<keyword evidence="2" id="KW-0238">DNA-binding</keyword>
<evidence type="ECO:0000259" key="6">
    <source>
        <dbReference type="Pfam" id="PF21993"/>
    </source>
</evidence>
<dbReference type="InterPro" id="IPR009057">
    <property type="entry name" value="Homeodomain-like_sf"/>
</dbReference>
<feature type="domain" description="HTH tetR-type" evidence="5">
    <location>
        <begin position="34"/>
        <end position="76"/>
    </location>
</feature>
<organism evidence="7 8">
    <name type="scientific">Gordonia hankookensis</name>
    <dbReference type="NCBI Taxonomy" id="589403"/>
    <lineage>
        <taxon>Bacteria</taxon>
        <taxon>Bacillati</taxon>
        <taxon>Actinomycetota</taxon>
        <taxon>Actinomycetes</taxon>
        <taxon>Mycobacteriales</taxon>
        <taxon>Gordoniaceae</taxon>
        <taxon>Gordonia</taxon>
    </lineage>
</organism>
<reference evidence="7 8" key="1">
    <citation type="submission" date="2020-09" db="EMBL/GenBank/DDBJ databases">
        <title>Novel species in genus Gordonia.</title>
        <authorList>
            <person name="Zhang G."/>
        </authorList>
    </citation>
    <scope>NUCLEOTIDE SEQUENCE [LARGE SCALE GENOMIC DNA]</scope>
    <source>
        <strain evidence="7 8">ON-33</strain>
    </source>
</reference>
<dbReference type="Gene3D" id="1.10.357.10">
    <property type="entry name" value="Tetracycline Repressor, domain 2"/>
    <property type="match status" value="1"/>
</dbReference>
<evidence type="ECO:0000256" key="2">
    <source>
        <dbReference type="ARBA" id="ARBA00023125"/>
    </source>
</evidence>
<evidence type="ECO:0000313" key="8">
    <source>
        <dbReference type="Proteomes" id="UP000602395"/>
    </source>
</evidence>
<dbReference type="Proteomes" id="UP000602395">
    <property type="component" value="Unassembled WGS sequence"/>
</dbReference>
<dbReference type="SUPFAM" id="SSF48498">
    <property type="entry name" value="Tetracyclin repressor-like, C-terminal domain"/>
    <property type="match status" value="1"/>
</dbReference>
<dbReference type="Pfam" id="PF21993">
    <property type="entry name" value="TetR_C_13_2"/>
    <property type="match status" value="1"/>
</dbReference>
<dbReference type="PANTHER" id="PTHR47506">
    <property type="entry name" value="TRANSCRIPTIONAL REGULATORY PROTEIN"/>
    <property type="match status" value="1"/>
</dbReference>